<feature type="compositionally biased region" description="Polar residues" evidence="1">
    <location>
        <begin position="9"/>
        <end position="20"/>
    </location>
</feature>
<evidence type="ECO:0000313" key="2">
    <source>
        <dbReference type="EMBL" id="CAJ0916179.1"/>
    </source>
</evidence>
<sequence length="137" mass="15757">MDFFNKIFKSSNKNRPGSSDQDPKMPENLLDFDTPRPDEGDVKCVTVLIVGAGSRGMCYTYYAVNFPKRMKFTQKATNQYCGRGYVELSFQRTGRSAAERDLFTKTEASSPMILEVIKTRIKRDFLRISEEEMLMLI</sequence>
<gene>
    <name evidence="2" type="ORF">RIMI_LOCUS215040</name>
</gene>
<evidence type="ECO:0000313" key="3">
    <source>
        <dbReference type="Proteomes" id="UP001176940"/>
    </source>
</evidence>
<dbReference type="EMBL" id="CAUEEQ010000225">
    <property type="protein sequence ID" value="CAJ0916179.1"/>
    <property type="molecule type" value="Genomic_DNA"/>
</dbReference>
<name>A0ABN9KPN5_9NEOB</name>
<protein>
    <submittedName>
        <fullName evidence="2">Uncharacterized protein</fullName>
    </submittedName>
</protein>
<proteinExistence type="predicted"/>
<reference evidence="2" key="1">
    <citation type="submission" date="2023-07" db="EMBL/GenBank/DDBJ databases">
        <authorList>
            <person name="Stuckert A."/>
        </authorList>
    </citation>
    <scope>NUCLEOTIDE SEQUENCE</scope>
</reference>
<organism evidence="2 3">
    <name type="scientific">Ranitomeya imitator</name>
    <name type="common">mimic poison frog</name>
    <dbReference type="NCBI Taxonomy" id="111125"/>
    <lineage>
        <taxon>Eukaryota</taxon>
        <taxon>Metazoa</taxon>
        <taxon>Chordata</taxon>
        <taxon>Craniata</taxon>
        <taxon>Vertebrata</taxon>
        <taxon>Euteleostomi</taxon>
        <taxon>Amphibia</taxon>
        <taxon>Batrachia</taxon>
        <taxon>Anura</taxon>
        <taxon>Neobatrachia</taxon>
        <taxon>Hyloidea</taxon>
        <taxon>Dendrobatidae</taxon>
        <taxon>Dendrobatinae</taxon>
        <taxon>Ranitomeya</taxon>
    </lineage>
</organism>
<dbReference type="Proteomes" id="UP001176940">
    <property type="component" value="Unassembled WGS sequence"/>
</dbReference>
<accession>A0ABN9KPN5</accession>
<evidence type="ECO:0000256" key="1">
    <source>
        <dbReference type="SAM" id="MobiDB-lite"/>
    </source>
</evidence>
<feature type="region of interest" description="Disordered" evidence="1">
    <location>
        <begin position="9"/>
        <end position="35"/>
    </location>
</feature>
<keyword evidence="3" id="KW-1185">Reference proteome</keyword>
<comment type="caution">
    <text evidence="2">The sequence shown here is derived from an EMBL/GenBank/DDBJ whole genome shotgun (WGS) entry which is preliminary data.</text>
</comment>